<dbReference type="InterPro" id="IPR029044">
    <property type="entry name" value="Nucleotide-diphossugar_trans"/>
</dbReference>
<protein>
    <submittedName>
        <fullName evidence="2">Glycosyltransferase</fullName>
    </submittedName>
</protein>
<evidence type="ECO:0000313" key="3">
    <source>
        <dbReference type="Proteomes" id="UP000613266"/>
    </source>
</evidence>
<dbReference type="Proteomes" id="UP000613266">
    <property type="component" value="Unassembled WGS sequence"/>
</dbReference>
<dbReference type="SUPFAM" id="SSF53756">
    <property type="entry name" value="UDP-Glycosyltransferase/glycogen phosphorylase"/>
    <property type="match status" value="1"/>
</dbReference>
<reference evidence="2" key="1">
    <citation type="submission" date="2020-12" db="EMBL/GenBank/DDBJ databases">
        <title>The genome sequence of Inhella sp. 1Y17.</title>
        <authorList>
            <person name="Liu Y."/>
        </authorList>
    </citation>
    <scope>NUCLEOTIDE SEQUENCE</scope>
    <source>
        <strain evidence="2">1Y17</strain>
    </source>
</reference>
<gene>
    <name evidence="2" type="ORF">I7X39_13990</name>
</gene>
<dbReference type="InterPro" id="IPR001296">
    <property type="entry name" value="Glyco_trans_1"/>
</dbReference>
<dbReference type="Gene3D" id="3.40.50.2000">
    <property type="entry name" value="Glycogen Phosphorylase B"/>
    <property type="match status" value="1"/>
</dbReference>
<sequence length="848" mass="93254">MAAATTPTCVFTIVSKNYLHYALNLMESVAQHLPAAQRVVVLCDSTEGLESPPAGIEFLGIEDLGIAQVDRMLFQYTILELNTAIKPFAFRKLFEREALGSVIYFDPDIQLFSSGAPLLARLQQADVVLTPHLGAPLDDDRHPSDLSILQSGTYNLGFLALRRSADARTLLDWWSEKLRRDCVVDIPRGLFTDQKWMDLVPGFFERVCIERHPGWNVAYWNLQHRAVTQDGEGFKVNGEPLFFFHFSGYSIGSRAISKHQDRFELAQCSAATQQLFAQYVERLDRFGRSRYAAMPYAFARLANGISLPDVARKVLRLELLDQVPLPDLRTPAGAEALCTALLAPVDGLQPPLSRVALQLHRDRADLQSAFPDVRGAHRQAYLSWFAERAPIEAGLPDAWVQPAPGSPAAAPRPVAPAPGRQGATLFRTAYRLAWQSRNLLRPFTTPALRHKVRSYLVGRAFPPAATAPAAAAGVATAVPAGLNLIGYVKAESGVGESARATLRALRAVDFPLAVRDFQAGNVSRMGEQVEETAPADQPFAASLFHINADQLPLARTVIGEALFQVPRRIGYWAWELENFPAEWCNAFAHVDEVWVPSTFCQQAIAQRAPVPVLVMPHAIEIPAQVRPERARFGLREGSVAFLAMADLLSSAARKNPLGALEVYVKAFEGRQDDVQLVLKVSNGERDPAAMAALRALAARAPGVQLIEGYLDRPSLNGLIESVDCFVSLHRSEGFGLVLAEAMARGKVVLATAWSGNMDFMTAENSLPVRYELVPLQQDEGPYRRGERWAEPDLDDAAAKLRQVAEDAALRQRLGAQARVDCERQLAPAVVGRRMQQRLQLLLNLGEGA</sequence>
<keyword evidence="3" id="KW-1185">Reference proteome</keyword>
<dbReference type="AlphaFoldDB" id="A0A931NES3"/>
<organism evidence="2 3">
    <name type="scientific">Inhella proteolytica</name>
    <dbReference type="NCBI Taxonomy" id="2795029"/>
    <lineage>
        <taxon>Bacteria</taxon>
        <taxon>Pseudomonadati</taxon>
        <taxon>Pseudomonadota</taxon>
        <taxon>Betaproteobacteria</taxon>
        <taxon>Burkholderiales</taxon>
        <taxon>Sphaerotilaceae</taxon>
        <taxon>Inhella</taxon>
    </lineage>
</organism>
<dbReference type="PANTHER" id="PTHR46656">
    <property type="entry name" value="PUTATIVE-RELATED"/>
    <property type="match status" value="1"/>
</dbReference>
<dbReference type="Gene3D" id="3.90.550.10">
    <property type="entry name" value="Spore Coat Polysaccharide Biosynthesis Protein SpsA, Chain A"/>
    <property type="match status" value="1"/>
</dbReference>
<evidence type="ECO:0000313" key="2">
    <source>
        <dbReference type="EMBL" id="MBH9578012.1"/>
    </source>
</evidence>
<comment type="caution">
    <text evidence="2">The sequence shown here is derived from an EMBL/GenBank/DDBJ whole genome shotgun (WGS) entry which is preliminary data.</text>
</comment>
<dbReference type="RefSeq" id="WP_198111783.1">
    <property type="nucleotide sequence ID" value="NZ_JAEDAK010000009.1"/>
</dbReference>
<dbReference type="EMBL" id="JAEDAK010000009">
    <property type="protein sequence ID" value="MBH9578012.1"/>
    <property type="molecule type" value="Genomic_DNA"/>
</dbReference>
<name>A0A931NES3_9BURK</name>
<dbReference type="Pfam" id="PF00534">
    <property type="entry name" value="Glycos_transf_1"/>
    <property type="match status" value="1"/>
</dbReference>
<feature type="domain" description="Glycosyl transferase family 1" evidence="1">
    <location>
        <begin position="665"/>
        <end position="818"/>
    </location>
</feature>
<dbReference type="SUPFAM" id="SSF53448">
    <property type="entry name" value="Nucleotide-diphospho-sugar transferases"/>
    <property type="match status" value="1"/>
</dbReference>
<dbReference type="PANTHER" id="PTHR46656:SF3">
    <property type="entry name" value="PUTATIVE-RELATED"/>
    <property type="match status" value="1"/>
</dbReference>
<proteinExistence type="predicted"/>
<dbReference type="CDD" id="cd03801">
    <property type="entry name" value="GT4_PimA-like"/>
    <property type="match status" value="1"/>
</dbReference>
<evidence type="ECO:0000259" key="1">
    <source>
        <dbReference type="Pfam" id="PF00534"/>
    </source>
</evidence>
<dbReference type="GO" id="GO:0016757">
    <property type="term" value="F:glycosyltransferase activity"/>
    <property type="evidence" value="ECO:0007669"/>
    <property type="project" value="InterPro"/>
</dbReference>
<accession>A0A931NES3</accession>